<reference evidence="3" key="1">
    <citation type="journal article" date="2011" name="Genome Res.">
        <title>Phylogeny-wide analysis of social amoeba genomes highlights ancient origins for complex intercellular communication.</title>
        <authorList>
            <person name="Heidel A.J."/>
            <person name="Lawal H.M."/>
            <person name="Felder M."/>
            <person name="Schilde C."/>
            <person name="Helps N.R."/>
            <person name="Tunggal B."/>
            <person name="Rivero F."/>
            <person name="John U."/>
            <person name="Schleicher M."/>
            <person name="Eichinger L."/>
            <person name="Platzer M."/>
            <person name="Noegel A.A."/>
            <person name="Schaap P."/>
            <person name="Gloeckner G."/>
        </authorList>
    </citation>
    <scope>NUCLEOTIDE SEQUENCE [LARGE SCALE GENOMIC DNA]</scope>
    <source>
        <strain evidence="3">SH3</strain>
    </source>
</reference>
<dbReference type="AlphaFoldDB" id="F4PJ36"/>
<keyword evidence="1" id="KW-0472">Membrane</keyword>
<dbReference type="SUPFAM" id="SSF52058">
    <property type="entry name" value="L domain-like"/>
    <property type="match status" value="1"/>
</dbReference>
<sequence>MDSRELESWKWIKYQYNVDWNLNDCFDPFNLGISCQIIDGIDHLTEILKVTQLIGGHVLFDLSVQDSTVSLLTFLNIVTRDNGVVNSRGGKGVGGGDLGHLQFLHISREPTTNIIPTLFSVPTLLVLEIYTSKFIPFTNNHQTIVMNNILFPNLKSLTFEIGNGGDIDNNNNNNNKNNNSLFTSCSGLQHLYLSNIPNIDFKGSRNLVSLSLYNPTNYIPNDLSLWRNLETLIVKGRKSNKLAFIGFSDLLNTMYDSDSEMVNAPSNALLKWNTRLKNVSFANNQIFKAVDYTLENAYIDMSGNEINNSLAGFNGYCMAHTINFTNNVNLTHVSDCFYCSWPYVSSWFTNTNVSKPLNFNCPIKLDKINYVVGVGSPIVTIKGENLGFVGNEDYTIPYIPNTLVGYRMDPPLSRNEKSRLVHIPFYSDGSIAAAVPLTVVRGTPIVTNAHTMHTQDDDDCIEIQVTGEFSSEVGQLGHTVEYGDELNGYYPCHIESFNESHIACKTMPIDLPSGFHHLTVSTAQYGSSTLNLVDFNKRIDPPKITIDSIKPVCHHHRNHFLEGESVEISGSFSSLGHFNQTNINIDNVGCTIDRSSSNTNSIVCTPTRPMIASTGVKNLTIVTNHWTTSVSITVIDCTPNLVQTSSWLFVLFISLLLVFFHQFIVYYNHPDETINIYPD</sequence>
<evidence type="ECO:0000313" key="2">
    <source>
        <dbReference type="EMBL" id="EGG24322.1"/>
    </source>
</evidence>
<dbReference type="GeneID" id="14876335"/>
<dbReference type="RefSeq" id="XP_004362173.1">
    <property type="nucleotide sequence ID" value="XM_004362116.1"/>
</dbReference>
<dbReference type="KEGG" id="dfa:DFA_06472"/>
<name>F4PJ36_CACFS</name>
<evidence type="ECO:0000313" key="3">
    <source>
        <dbReference type="Proteomes" id="UP000007797"/>
    </source>
</evidence>
<protein>
    <recommendedName>
        <fullName evidence="4">IPT/TIG domain-containing protein</fullName>
    </recommendedName>
</protein>
<proteinExistence type="predicted"/>
<keyword evidence="1" id="KW-0812">Transmembrane</keyword>
<evidence type="ECO:0008006" key="4">
    <source>
        <dbReference type="Google" id="ProtNLM"/>
    </source>
</evidence>
<accession>F4PJ36</accession>
<keyword evidence="3" id="KW-1185">Reference proteome</keyword>
<organism evidence="2 3">
    <name type="scientific">Cavenderia fasciculata</name>
    <name type="common">Slime mold</name>
    <name type="synonym">Dictyostelium fasciculatum</name>
    <dbReference type="NCBI Taxonomy" id="261658"/>
    <lineage>
        <taxon>Eukaryota</taxon>
        <taxon>Amoebozoa</taxon>
        <taxon>Evosea</taxon>
        <taxon>Eumycetozoa</taxon>
        <taxon>Dictyostelia</taxon>
        <taxon>Acytosteliales</taxon>
        <taxon>Cavenderiaceae</taxon>
        <taxon>Cavenderia</taxon>
    </lineage>
</organism>
<dbReference type="Proteomes" id="UP000007797">
    <property type="component" value="Unassembled WGS sequence"/>
</dbReference>
<gene>
    <name evidence="2" type="ORF">DFA_06472</name>
</gene>
<feature type="transmembrane region" description="Helical" evidence="1">
    <location>
        <begin position="647"/>
        <end position="667"/>
    </location>
</feature>
<keyword evidence="1" id="KW-1133">Transmembrane helix</keyword>
<evidence type="ECO:0000256" key="1">
    <source>
        <dbReference type="SAM" id="Phobius"/>
    </source>
</evidence>
<dbReference type="EMBL" id="GL883007">
    <property type="protein sequence ID" value="EGG24322.1"/>
    <property type="molecule type" value="Genomic_DNA"/>
</dbReference>